<dbReference type="CDD" id="cd00067">
    <property type="entry name" value="GAL4"/>
    <property type="match status" value="1"/>
</dbReference>
<dbReference type="Proteomes" id="UP000736672">
    <property type="component" value="Unassembled WGS sequence"/>
</dbReference>
<dbReference type="GO" id="GO:0000981">
    <property type="term" value="F:DNA-binding transcription factor activity, RNA polymerase II-specific"/>
    <property type="evidence" value="ECO:0007669"/>
    <property type="project" value="InterPro"/>
</dbReference>
<evidence type="ECO:0000259" key="2">
    <source>
        <dbReference type="PROSITE" id="PS50048"/>
    </source>
</evidence>
<dbReference type="InterPro" id="IPR036864">
    <property type="entry name" value="Zn2-C6_fun-type_DNA-bd_sf"/>
</dbReference>
<protein>
    <recommendedName>
        <fullName evidence="2">Zn(2)-C6 fungal-type domain-containing protein</fullName>
    </recommendedName>
</protein>
<dbReference type="PANTHER" id="PTHR38111:SF2">
    <property type="entry name" value="FINGER DOMAIN PROTEIN, PUTATIVE (AFU_ORTHOLOGUE AFUA_1G01560)-RELATED"/>
    <property type="match status" value="1"/>
</dbReference>
<dbReference type="GO" id="GO:0008270">
    <property type="term" value="F:zinc ion binding"/>
    <property type="evidence" value="ECO:0007669"/>
    <property type="project" value="InterPro"/>
</dbReference>
<gene>
    <name evidence="3" type="ORF">B0J15DRAFT_493892</name>
</gene>
<keyword evidence="4" id="KW-1185">Reference proteome</keyword>
<dbReference type="InterPro" id="IPR053178">
    <property type="entry name" value="Osmoadaptation_assoc"/>
</dbReference>
<accession>A0A9P9KIL0</accession>
<feature type="domain" description="Zn(2)-C6 fungal-type" evidence="2">
    <location>
        <begin position="16"/>
        <end position="43"/>
    </location>
</feature>
<dbReference type="PANTHER" id="PTHR38111">
    <property type="entry name" value="ZN(2)-C6 FUNGAL-TYPE DOMAIN-CONTAINING PROTEIN-RELATED"/>
    <property type="match status" value="1"/>
</dbReference>
<dbReference type="InterPro" id="IPR001138">
    <property type="entry name" value="Zn2Cys6_DnaBD"/>
</dbReference>
<dbReference type="InterPro" id="IPR021858">
    <property type="entry name" value="Fun_TF"/>
</dbReference>
<sequence>MKRAVGPLDKRKRVTRCQSCVKRRIKCQGGFPCEYCIRTKKQCLAQLPAPRPRHEFITVTQITTSLPAIQLPTQVSRSPENIYLDHFVLFMNHCEFTKGFGDVSSDLVSLIQTCPPLQQATVAIGALEASRRGCRSTSSGPESPQHLAFKSYNKSIQALQIYLQSQEALQSEGVLWCTFLLGLFELMSETTGERWIKHMLYGTCRIFQSKGPGKLEPLSERLFEAFRLLEASRAIIYGGSTFLFQDSWMKRKKFAATGSLDPTETILEFLVRISTWSKSFFEHLEAIPSHLRANHPAVHLLTRQAIHFQLKLESWLQQAPEYPNPLDPYFKLAMANCHALVLFLCKNFTYYSCWGEESVPWLADKKVTAHVDTITNLSEAILENSNIPGVLLLFSLRMAGSNATEMMQRQRISKLLARVSQKGFIISERITVDLQELWDYQNQ</sequence>
<dbReference type="PROSITE" id="PS50048">
    <property type="entry name" value="ZN2_CY6_FUNGAL_2"/>
    <property type="match status" value="1"/>
</dbReference>
<dbReference type="EMBL" id="JAGTJS010000009">
    <property type="protein sequence ID" value="KAH7258461.1"/>
    <property type="molecule type" value="Genomic_DNA"/>
</dbReference>
<evidence type="ECO:0000313" key="4">
    <source>
        <dbReference type="Proteomes" id="UP000736672"/>
    </source>
</evidence>
<proteinExistence type="predicted"/>
<dbReference type="Pfam" id="PF11951">
    <property type="entry name" value="Fungal_trans_2"/>
    <property type="match status" value="1"/>
</dbReference>
<dbReference type="OrthoDB" id="194358at2759"/>
<dbReference type="Gene3D" id="4.10.240.10">
    <property type="entry name" value="Zn(2)-C6 fungal-type DNA-binding domain"/>
    <property type="match status" value="1"/>
</dbReference>
<dbReference type="SUPFAM" id="SSF57701">
    <property type="entry name" value="Zn2/Cys6 DNA-binding domain"/>
    <property type="match status" value="1"/>
</dbReference>
<reference evidence="3" key="1">
    <citation type="journal article" date="2021" name="Nat. Commun.">
        <title>Genetic determinants of endophytism in the Arabidopsis root mycobiome.</title>
        <authorList>
            <person name="Mesny F."/>
            <person name="Miyauchi S."/>
            <person name="Thiergart T."/>
            <person name="Pickel B."/>
            <person name="Atanasova L."/>
            <person name="Karlsson M."/>
            <person name="Huettel B."/>
            <person name="Barry K.W."/>
            <person name="Haridas S."/>
            <person name="Chen C."/>
            <person name="Bauer D."/>
            <person name="Andreopoulos W."/>
            <person name="Pangilinan J."/>
            <person name="LaButti K."/>
            <person name="Riley R."/>
            <person name="Lipzen A."/>
            <person name="Clum A."/>
            <person name="Drula E."/>
            <person name="Henrissat B."/>
            <person name="Kohler A."/>
            <person name="Grigoriev I.V."/>
            <person name="Martin F.M."/>
            <person name="Hacquard S."/>
        </authorList>
    </citation>
    <scope>NUCLEOTIDE SEQUENCE</scope>
    <source>
        <strain evidence="3">FSSC 5 MPI-SDFR-AT-0091</strain>
    </source>
</reference>
<dbReference type="AlphaFoldDB" id="A0A9P9KIL0"/>
<keyword evidence="1" id="KW-0539">Nucleus</keyword>
<name>A0A9P9KIL0_FUSSL</name>
<evidence type="ECO:0000256" key="1">
    <source>
        <dbReference type="ARBA" id="ARBA00023242"/>
    </source>
</evidence>
<comment type="caution">
    <text evidence="3">The sequence shown here is derived from an EMBL/GenBank/DDBJ whole genome shotgun (WGS) entry which is preliminary data.</text>
</comment>
<evidence type="ECO:0000313" key="3">
    <source>
        <dbReference type="EMBL" id="KAH7258461.1"/>
    </source>
</evidence>
<organism evidence="3 4">
    <name type="scientific">Fusarium solani</name>
    <name type="common">Filamentous fungus</name>
    <dbReference type="NCBI Taxonomy" id="169388"/>
    <lineage>
        <taxon>Eukaryota</taxon>
        <taxon>Fungi</taxon>
        <taxon>Dikarya</taxon>
        <taxon>Ascomycota</taxon>
        <taxon>Pezizomycotina</taxon>
        <taxon>Sordariomycetes</taxon>
        <taxon>Hypocreomycetidae</taxon>
        <taxon>Hypocreales</taxon>
        <taxon>Nectriaceae</taxon>
        <taxon>Fusarium</taxon>
        <taxon>Fusarium solani species complex</taxon>
    </lineage>
</organism>